<name>A0A382QLF3_9ZZZZ</name>
<feature type="non-terminal residue" evidence="3">
    <location>
        <position position="1"/>
    </location>
</feature>
<gene>
    <name evidence="3" type="ORF">METZ01_LOCUS339168</name>
</gene>
<evidence type="ECO:0008006" key="4">
    <source>
        <dbReference type="Google" id="ProtNLM"/>
    </source>
</evidence>
<keyword evidence="2" id="KW-0472">Membrane</keyword>
<organism evidence="3">
    <name type="scientific">marine metagenome</name>
    <dbReference type="NCBI Taxonomy" id="408172"/>
    <lineage>
        <taxon>unclassified sequences</taxon>
        <taxon>metagenomes</taxon>
        <taxon>ecological metagenomes</taxon>
    </lineage>
</organism>
<evidence type="ECO:0000256" key="1">
    <source>
        <dbReference type="SAM" id="Coils"/>
    </source>
</evidence>
<evidence type="ECO:0000313" key="3">
    <source>
        <dbReference type="EMBL" id="SVC86314.1"/>
    </source>
</evidence>
<dbReference type="AlphaFoldDB" id="A0A382QLF3"/>
<keyword evidence="2" id="KW-1133">Transmembrane helix</keyword>
<keyword evidence="1" id="KW-0175">Coiled coil</keyword>
<reference evidence="3" key="1">
    <citation type="submission" date="2018-05" db="EMBL/GenBank/DDBJ databases">
        <authorList>
            <person name="Lanie J.A."/>
            <person name="Ng W.-L."/>
            <person name="Kazmierczak K.M."/>
            <person name="Andrzejewski T.M."/>
            <person name="Davidsen T.M."/>
            <person name="Wayne K.J."/>
            <person name="Tettelin H."/>
            <person name="Glass J.I."/>
            <person name="Rusch D."/>
            <person name="Podicherti R."/>
            <person name="Tsui H.-C.T."/>
            <person name="Winkler M.E."/>
        </authorList>
    </citation>
    <scope>NUCLEOTIDE SEQUENCE</scope>
</reference>
<evidence type="ECO:0000256" key="2">
    <source>
        <dbReference type="SAM" id="Phobius"/>
    </source>
</evidence>
<sequence>EKELERDKQIDLAFQVGKYILGLIFVILFFTRVIRPIINWMTTSVEVVAEEEEEVETKSEEQLREEEEMKRLEEGLASATEMRESVTTFIEKDPAYTAGVMRKWMREK</sequence>
<dbReference type="EMBL" id="UINC01115352">
    <property type="protein sequence ID" value="SVC86314.1"/>
    <property type="molecule type" value="Genomic_DNA"/>
</dbReference>
<feature type="coiled-coil region" evidence="1">
    <location>
        <begin position="48"/>
        <end position="82"/>
    </location>
</feature>
<accession>A0A382QLF3</accession>
<protein>
    <recommendedName>
        <fullName evidence="4">Flagellar M-ring C-terminal domain-containing protein</fullName>
    </recommendedName>
</protein>
<keyword evidence="2" id="KW-0812">Transmembrane</keyword>
<feature type="transmembrane region" description="Helical" evidence="2">
    <location>
        <begin position="12"/>
        <end position="31"/>
    </location>
</feature>
<proteinExistence type="predicted"/>